<evidence type="ECO:0008006" key="12">
    <source>
        <dbReference type="Google" id="ProtNLM"/>
    </source>
</evidence>
<dbReference type="InterPro" id="IPR025846">
    <property type="entry name" value="TBL_N"/>
</dbReference>
<organism evidence="10 11">
    <name type="scientific">Rhododendron griersonianum</name>
    <dbReference type="NCBI Taxonomy" id="479676"/>
    <lineage>
        <taxon>Eukaryota</taxon>
        <taxon>Viridiplantae</taxon>
        <taxon>Streptophyta</taxon>
        <taxon>Embryophyta</taxon>
        <taxon>Tracheophyta</taxon>
        <taxon>Spermatophyta</taxon>
        <taxon>Magnoliopsida</taxon>
        <taxon>eudicotyledons</taxon>
        <taxon>Gunneridae</taxon>
        <taxon>Pentapetalae</taxon>
        <taxon>asterids</taxon>
        <taxon>Ericales</taxon>
        <taxon>Ericaceae</taxon>
        <taxon>Ericoideae</taxon>
        <taxon>Rhodoreae</taxon>
        <taxon>Rhododendron</taxon>
    </lineage>
</organism>
<comment type="subcellular location">
    <subcellularLocation>
        <location evidence="1">Membrane</location>
        <topology evidence="1">Single-pass membrane protein</topology>
    </subcellularLocation>
</comment>
<evidence type="ECO:0000256" key="7">
    <source>
        <dbReference type="SAM" id="Phobius"/>
    </source>
</evidence>
<evidence type="ECO:0000313" key="10">
    <source>
        <dbReference type="EMBL" id="KAG5550670.1"/>
    </source>
</evidence>
<keyword evidence="5 7" id="KW-1133">Transmembrane helix</keyword>
<dbReference type="GO" id="GO:0016020">
    <property type="term" value="C:membrane"/>
    <property type="evidence" value="ECO:0007669"/>
    <property type="project" value="UniProtKB-SubCell"/>
</dbReference>
<evidence type="ECO:0000256" key="6">
    <source>
        <dbReference type="ARBA" id="ARBA00023136"/>
    </source>
</evidence>
<evidence type="ECO:0000259" key="8">
    <source>
        <dbReference type="Pfam" id="PF13839"/>
    </source>
</evidence>
<feature type="domain" description="Trichome birefringence-like C-terminal" evidence="8">
    <location>
        <begin position="106"/>
        <end position="228"/>
    </location>
</feature>
<keyword evidence="4" id="KW-0735">Signal-anchor</keyword>
<dbReference type="GO" id="GO:0016413">
    <property type="term" value="F:O-acetyltransferase activity"/>
    <property type="evidence" value="ECO:0007669"/>
    <property type="project" value="InterPro"/>
</dbReference>
<feature type="transmembrane region" description="Helical" evidence="7">
    <location>
        <begin position="12"/>
        <end position="30"/>
    </location>
</feature>
<dbReference type="GO" id="GO:0005794">
    <property type="term" value="C:Golgi apparatus"/>
    <property type="evidence" value="ECO:0007669"/>
    <property type="project" value="TreeGrafter"/>
</dbReference>
<dbReference type="Proteomes" id="UP000823749">
    <property type="component" value="Chromosome 5"/>
</dbReference>
<evidence type="ECO:0000313" key="11">
    <source>
        <dbReference type="Proteomes" id="UP000823749"/>
    </source>
</evidence>
<feature type="domain" description="Trichome birefringence-like N-terminal" evidence="9">
    <location>
        <begin position="52"/>
        <end position="105"/>
    </location>
</feature>
<evidence type="ECO:0000256" key="5">
    <source>
        <dbReference type="ARBA" id="ARBA00022989"/>
    </source>
</evidence>
<feature type="domain" description="Trichome birefringence-like N-terminal" evidence="9">
    <location>
        <begin position="615"/>
        <end position="669"/>
    </location>
</feature>
<name>A0AAV6KEA7_9ERIC</name>
<dbReference type="Pfam" id="PF13839">
    <property type="entry name" value="PC-Esterase"/>
    <property type="match status" value="3"/>
</dbReference>
<dbReference type="PANTHER" id="PTHR32285:SF202">
    <property type="entry name" value="PROTEIN TRICHOME BIREFRINGENCE-LIKE 35"/>
    <property type="match status" value="1"/>
</dbReference>
<feature type="domain" description="Trichome birefringence-like C-terminal" evidence="8">
    <location>
        <begin position="671"/>
        <end position="952"/>
    </location>
</feature>
<dbReference type="Pfam" id="PF14416">
    <property type="entry name" value="PMR5N"/>
    <property type="match status" value="3"/>
</dbReference>
<evidence type="ECO:0000256" key="3">
    <source>
        <dbReference type="ARBA" id="ARBA00022692"/>
    </source>
</evidence>
<dbReference type="AlphaFoldDB" id="A0AAV6KEA7"/>
<evidence type="ECO:0000256" key="1">
    <source>
        <dbReference type="ARBA" id="ARBA00004167"/>
    </source>
</evidence>
<comment type="similarity">
    <text evidence="2">Belongs to the PC-esterase family. TBL subfamily.</text>
</comment>
<accession>A0AAV6KEA7</accession>
<sequence length="954" mass="112493">MAKTLTLRCSVNSLITVLFAFVFVAVYLAGERRLWFFEDEDQAAMQRNSSAKCNLFSGKWVFDNKSYPLYKEKECTFMWDEFACEKFGRKDLSYQSWRWQPHQCDLPRFNATALLEKLRGKRMVFVGDSLNRDQWVSMVCLVESAIPAALKSKPKYGHFKFKAIEYNASIDFYWSPMLVESNSDDPVSHRLPERIVRISEIEKHARHWTNADILVFNSYLWWRRPKLKLLGQEWGMSQPDNCYNETLPITKEGYWGSGSDMRMMKIAEATMDELRAKGERRLWFFEDEDQAAMQRNSSAKCNLFSGKWVFDNKSYPLYKEKECTFMWDEFACEKFGRKDLNYQSWRWQPHQCDLPRFNATALLEKLRGKRMVFVGDSLNRDQWVSMVCLVESAIPAPLKSKPKYAYFKFKAIEYNTSIDFHWSPMLVESNYDDPASPRLPERIARISEIVKHARHWTNADILVFNSYLWWRRRKMKLLWGSFESPDQITKEVEMLRSYEMAVKTWSDWLDIHVDRNRTRLFFMSMSPTHRWGQEWGMSQPDNCYNETLPITKEGYWGSGSDKRMMKIAEAAVDELRAKEVLDRFTKCRSTVKYIGRKARWDVQVEELNSRRENEESCDLFSGKWVFDNSSYPLYNESDCPYMSDQLACHKHGRADLGYQYWRWQPHNCNLKRWNVTEMWEKLRGKRLMFVGDSLNRGQWISMVCLLQSVIPVDKRSMSPNAHLTIFRAEEYNATVEFLWAPLLVDSNSDDPVNHRLDERIMQPDSVLRHASQWEHADILVFNTYLWWRQGPVKLLWRSEGDGVCEEIDGLGGMELAMEAWANWVASNVNPLKKQVFFVTMSPTHLWSREWETSEGNCYNEKTPIKDEGYWGSGSDLPTMQMVEKVLNSVSSKVSVINITQLSDYRKDGHPSIYRKFWETLSPEQLSNPTSYSDCIHWCLPGVPDVWNELLFQFL</sequence>
<reference evidence="10" key="1">
    <citation type="submission" date="2020-08" db="EMBL/GenBank/DDBJ databases">
        <title>Plant Genome Project.</title>
        <authorList>
            <person name="Zhang R.-G."/>
        </authorList>
    </citation>
    <scope>NUCLEOTIDE SEQUENCE</scope>
    <source>
        <strain evidence="10">WSP0</strain>
        <tissue evidence="10">Leaf</tissue>
    </source>
</reference>
<dbReference type="PANTHER" id="PTHR32285">
    <property type="entry name" value="PROTEIN TRICHOME BIREFRINGENCE-LIKE 9-RELATED"/>
    <property type="match status" value="1"/>
</dbReference>
<comment type="caution">
    <text evidence="10">The sequence shown here is derived from an EMBL/GenBank/DDBJ whole genome shotgun (WGS) entry which is preliminary data.</text>
</comment>
<evidence type="ECO:0000259" key="9">
    <source>
        <dbReference type="Pfam" id="PF14416"/>
    </source>
</evidence>
<evidence type="ECO:0000256" key="2">
    <source>
        <dbReference type="ARBA" id="ARBA00007727"/>
    </source>
</evidence>
<feature type="domain" description="Trichome birefringence-like C-terminal" evidence="8">
    <location>
        <begin position="354"/>
        <end position="577"/>
    </location>
</feature>
<protein>
    <recommendedName>
        <fullName evidence="12">Trichome birefringence-like N-terminal domain-containing protein</fullName>
    </recommendedName>
</protein>
<evidence type="ECO:0000256" key="4">
    <source>
        <dbReference type="ARBA" id="ARBA00022968"/>
    </source>
</evidence>
<dbReference type="InterPro" id="IPR029962">
    <property type="entry name" value="TBL"/>
</dbReference>
<dbReference type="EMBL" id="JACTNZ010000005">
    <property type="protein sequence ID" value="KAG5550670.1"/>
    <property type="molecule type" value="Genomic_DNA"/>
</dbReference>
<gene>
    <name evidence="10" type="ORF">RHGRI_015576</name>
</gene>
<keyword evidence="3 7" id="KW-0812">Transmembrane</keyword>
<proteinExistence type="inferred from homology"/>
<feature type="domain" description="Trichome birefringence-like N-terminal" evidence="9">
    <location>
        <begin position="300"/>
        <end position="353"/>
    </location>
</feature>
<dbReference type="InterPro" id="IPR026057">
    <property type="entry name" value="TBL_C"/>
</dbReference>
<keyword evidence="6 7" id="KW-0472">Membrane</keyword>
<keyword evidence="11" id="KW-1185">Reference proteome</keyword>